<dbReference type="OrthoDB" id="136004at2"/>
<dbReference type="AlphaFoldDB" id="D6TX54"/>
<proteinExistence type="predicted"/>
<name>D6TX54_KTERA</name>
<reference evidence="1 2" key="1">
    <citation type="journal article" date="2011" name="Stand. Genomic Sci.">
        <title>Non-contiguous finished genome sequence and contextual data of the filamentous soil bacterium Ktedonobacter racemifer type strain (SOSP1-21).</title>
        <authorList>
            <person name="Chang Y.J."/>
            <person name="Land M."/>
            <person name="Hauser L."/>
            <person name="Chertkov O."/>
            <person name="Del Rio T.G."/>
            <person name="Nolan M."/>
            <person name="Copeland A."/>
            <person name="Tice H."/>
            <person name="Cheng J.F."/>
            <person name="Lucas S."/>
            <person name="Han C."/>
            <person name="Goodwin L."/>
            <person name="Pitluck S."/>
            <person name="Ivanova N."/>
            <person name="Ovchinikova G."/>
            <person name="Pati A."/>
            <person name="Chen A."/>
            <person name="Palaniappan K."/>
            <person name="Mavromatis K."/>
            <person name="Liolios K."/>
            <person name="Brettin T."/>
            <person name="Fiebig A."/>
            <person name="Rohde M."/>
            <person name="Abt B."/>
            <person name="Goker M."/>
            <person name="Detter J.C."/>
            <person name="Woyke T."/>
            <person name="Bristow J."/>
            <person name="Eisen J.A."/>
            <person name="Markowitz V."/>
            <person name="Hugenholtz P."/>
            <person name="Kyrpides N.C."/>
            <person name="Klenk H.P."/>
            <person name="Lapidus A."/>
        </authorList>
    </citation>
    <scope>NUCLEOTIDE SEQUENCE [LARGE SCALE GENOMIC DNA]</scope>
    <source>
        <strain evidence="2">DSM 44963</strain>
    </source>
</reference>
<accession>D6TX54</accession>
<comment type="caution">
    <text evidence="1">The sequence shown here is derived from an EMBL/GenBank/DDBJ whole genome shotgun (WGS) entry which is preliminary data.</text>
</comment>
<evidence type="ECO:0000313" key="1">
    <source>
        <dbReference type="EMBL" id="EFH84787.1"/>
    </source>
</evidence>
<dbReference type="SUPFAM" id="SSF47616">
    <property type="entry name" value="GST C-terminal domain-like"/>
    <property type="match status" value="1"/>
</dbReference>
<protein>
    <submittedName>
        <fullName evidence="1">PglZ domain protein</fullName>
    </submittedName>
</protein>
<gene>
    <name evidence="1" type="ORF">Krac_5893</name>
</gene>
<dbReference type="InterPro" id="IPR036282">
    <property type="entry name" value="Glutathione-S-Trfase_C_sf"/>
</dbReference>
<dbReference type="eggNOG" id="ENOG502Z7TV">
    <property type="taxonomic scope" value="Bacteria"/>
</dbReference>
<dbReference type="RefSeq" id="WP_007916556.1">
    <property type="nucleotide sequence ID" value="NZ_ADVG01000003.1"/>
</dbReference>
<keyword evidence="2" id="KW-1185">Reference proteome</keyword>
<sequence length="780" mass="89741">MITIYSDFHQLKQIKRTRDTFIASRIQDYVPLRQWLRHALDKVDNDHEVYVQLPILEHWLRDLRDYSPQLIKWREIRLDSYFEQRFGFPPPRELPETAQQDLIHTLEPSYNKSIVDPIGWILGKKINSIWEGSPSDKQHLANVAANILKGKAIPSMFLSLVKLRIAQWAEQDNRYQIFLDNTLKEAAEEVFLGWALRSYPANPLVDQNKNIAFIEDCSQHTDIGIECLKKHNIQIKRFWSAQISTDIEPDLMQIVNSMSGLANAELDAIDRLARKYTEQLTNALIENIKIRFSHLSHTKDVIEKLGKIATPLIPNDPVETWSAEQWLDWVADDYMPYFMWILRTKRSREKQMKLAYQFEEWLIKNYSQLSQNSQAPFSPHQLNEIKESFKSHKVDIVLWFIVDGLTWWQGKKLADFCIEREINSIHIQPAISALPTITSISKNALINGYLDASTMNQPPAHIIKNRLAKEVTNIQVFTQANDLEQAYATDLAPGLYTLLYNALDHHSHTLQGFTDDESIDGHLQLIARLIKEGFARSMEQGLHPRAFISSDHGSTLLPEKATVLKIPQFAYMLDDDSSVEEISTINKVKPFQRTRVCATNNMPNESDLRSISTNWYFLQKDVFNLSKQFLIPKGYSAVERRPTGWTHGGATPEEVVVANLELQPSLEELIAPILQIEGSLRTGTISKLETIIKNPNNFPLKIIQFSIDNVLVPMKPTRIGANSTILIPIQVQTTSNQSDQYIKWFLSYERGGQHTSIEGSVNIQVRRLYANTLDDMFEEL</sequence>
<dbReference type="InParanoid" id="D6TX54"/>
<dbReference type="EMBL" id="ADVG01000003">
    <property type="protein sequence ID" value="EFH84787.1"/>
    <property type="molecule type" value="Genomic_DNA"/>
</dbReference>
<dbReference type="STRING" id="485913.Krac_5893"/>
<organism evidence="1 2">
    <name type="scientific">Ktedonobacter racemifer DSM 44963</name>
    <dbReference type="NCBI Taxonomy" id="485913"/>
    <lineage>
        <taxon>Bacteria</taxon>
        <taxon>Bacillati</taxon>
        <taxon>Chloroflexota</taxon>
        <taxon>Ktedonobacteria</taxon>
        <taxon>Ktedonobacterales</taxon>
        <taxon>Ktedonobacteraceae</taxon>
        <taxon>Ktedonobacter</taxon>
    </lineage>
</organism>
<dbReference type="Proteomes" id="UP000004508">
    <property type="component" value="Unassembled WGS sequence"/>
</dbReference>
<evidence type="ECO:0000313" key="2">
    <source>
        <dbReference type="Proteomes" id="UP000004508"/>
    </source>
</evidence>